<keyword evidence="1" id="KW-0732">Signal</keyword>
<feature type="chain" id="PRO_5003148039" description="Lipoprotein" evidence="1">
    <location>
        <begin position="24"/>
        <end position="166"/>
    </location>
</feature>
<dbReference type="AlphaFoldDB" id="E1JZI8"/>
<evidence type="ECO:0000313" key="2">
    <source>
        <dbReference type="EMBL" id="EFL50235.1"/>
    </source>
</evidence>
<dbReference type="STRING" id="596151.DesfrDRAFT_3036"/>
<accession>E1JZI8</accession>
<dbReference type="eggNOG" id="ENOG5032C2P">
    <property type="taxonomic scope" value="Bacteria"/>
</dbReference>
<name>E1JZI8_SOLFR</name>
<evidence type="ECO:0000256" key="1">
    <source>
        <dbReference type="SAM" id="SignalP"/>
    </source>
</evidence>
<feature type="signal peptide" evidence="1">
    <location>
        <begin position="1"/>
        <end position="23"/>
    </location>
</feature>
<reference evidence="2 3" key="1">
    <citation type="submission" date="2010-08" db="EMBL/GenBank/DDBJ databases">
        <title>The draft genome of Desulfovibrio fructosovorans JJ.</title>
        <authorList>
            <consortium name="US DOE Joint Genome Institute (JGI-PGF)"/>
            <person name="Lucas S."/>
            <person name="Copeland A."/>
            <person name="Lapidus A."/>
            <person name="Cheng J.-F."/>
            <person name="Bruce D."/>
            <person name="Goodwin L."/>
            <person name="Pitluck S."/>
            <person name="Land M.L."/>
            <person name="Hauser L."/>
            <person name="Chang Y.-J."/>
            <person name="Jeffries C."/>
            <person name="Wall J.D."/>
            <person name="Stahl D.A."/>
            <person name="Arkin A.P."/>
            <person name="Dehal P."/>
            <person name="Stolyar S.M."/>
            <person name="Hazen T.C."/>
            <person name="Woyke T.J."/>
        </authorList>
    </citation>
    <scope>NUCLEOTIDE SEQUENCE [LARGE SCALE GENOMIC DNA]</scope>
    <source>
        <strain evidence="2 3">JJ</strain>
    </source>
</reference>
<evidence type="ECO:0008006" key="4">
    <source>
        <dbReference type="Google" id="ProtNLM"/>
    </source>
</evidence>
<organism evidence="2 3">
    <name type="scientific">Solidesulfovibrio fructosivorans JJ]</name>
    <dbReference type="NCBI Taxonomy" id="596151"/>
    <lineage>
        <taxon>Bacteria</taxon>
        <taxon>Pseudomonadati</taxon>
        <taxon>Thermodesulfobacteriota</taxon>
        <taxon>Desulfovibrionia</taxon>
        <taxon>Desulfovibrionales</taxon>
        <taxon>Desulfovibrionaceae</taxon>
        <taxon>Solidesulfovibrio</taxon>
    </lineage>
</organism>
<dbReference type="EMBL" id="AECZ01000023">
    <property type="protein sequence ID" value="EFL50235.1"/>
    <property type="molecule type" value="Genomic_DNA"/>
</dbReference>
<keyword evidence="3" id="KW-1185">Reference proteome</keyword>
<protein>
    <recommendedName>
        <fullName evidence="4">Lipoprotein</fullName>
    </recommendedName>
</protein>
<sequence precursor="true">MSRRLSLLCLLLSLVAATATAWAGEFDCAKPPYGKPLADVNDHDYFVKFMEKDGVTYYNYTGPCRLGVHERLAPVIVYGVVDGKLYGRIMRTEHDNIDIIKQVTTKLAGTPETETEGDWLVMSWDFPEKKMKMKLKYNNATKATKSAVYYEPLRPKNTEPEDSLNR</sequence>
<dbReference type="OrthoDB" id="5452211at2"/>
<comment type="caution">
    <text evidence="2">The sequence shown here is derived from an EMBL/GenBank/DDBJ whole genome shotgun (WGS) entry which is preliminary data.</text>
</comment>
<proteinExistence type="predicted"/>
<dbReference type="Proteomes" id="UP000006250">
    <property type="component" value="Unassembled WGS sequence"/>
</dbReference>
<dbReference type="RefSeq" id="WP_005995271.1">
    <property type="nucleotide sequence ID" value="NZ_AECZ01000023.1"/>
</dbReference>
<gene>
    <name evidence="2" type="ORF">DesfrDRAFT_3036</name>
</gene>
<evidence type="ECO:0000313" key="3">
    <source>
        <dbReference type="Proteomes" id="UP000006250"/>
    </source>
</evidence>